<sequence>MGKSPMRRRANVFMMLKKPDEIVGDELVMGLRSVSVRSNTLADSSRNNVKSTEQCDKERGIKDTERVKEQSLGRGVVRSGTTSAVVGGKLTVVGDVQSEVGGHERHLQVVPGAVPLMLRVVRATPFLGVSLPASRAGDRQLFLQVVQLQLLQTLFPLGL</sequence>
<evidence type="ECO:0000313" key="1">
    <source>
        <dbReference type="EMBL" id="CAD7417397.1"/>
    </source>
</evidence>
<reference evidence="1" key="1">
    <citation type="submission" date="2020-11" db="EMBL/GenBank/DDBJ databases">
        <authorList>
            <person name="Tran Van P."/>
        </authorList>
    </citation>
    <scope>NUCLEOTIDE SEQUENCE</scope>
</reference>
<name>A0A7R9DMB4_TIMPO</name>
<proteinExistence type="predicted"/>
<gene>
    <name evidence="1" type="ORF">TPSB3V08_LOCUS11744</name>
</gene>
<dbReference type="EMBL" id="OD013593">
    <property type="protein sequence ID" value="CAD7417397.1"/>
    <property type="molecule type" value="Genomic_DNA"/>
</dbReference>
<accession>A0A7R9DMB4</accession>
<dbReference type="AlphaFoldDB" id="A0A7R9DMB4"/>
<organism evidence="1">
    <name type="scientific">Timema poppense</name>
    <name type="common">Walking stick</name>
    <dbReference type="NCBI Taxonomy" id="170557"/>
    <lineage>
        <taxon>Eukaryota</taxon>
        <taxon>Metazoa</taxon>
        <taxon>Ecdysozoa</taxon>
        <taxon>Arthropoda</taxon>
        <taxon>Hexapoda</taxon>
        <taxon>Insecta</taxon>
        <taxon>Pterygota</taxon>
        <taxon>Neoptera</taxon>
        <taxon>Polyneoptera</taxon>
        <taxon>Phasmatodea</taxon>
        <taxon>Timematodea</taxon>
        <taxon>Timematoidea</taxon>
        <taxon>Timematidae</taxon>
        <taxon>Timema</taxon>
    </lineage>
</organism>
<protein>
    <submittedName>
        <fullName evidence="1">Uncharacterized protein</fullName>
    </submittedName>
</protein>